<feature type="transmembrane region" description="Helical" evidence="1">
    <location>
        <begin position="227"/>
        <end position="244"/>
    </location>
</feature>
<feature type="transmembrane region" description="Helical" evidence="1">
    <location>
        <begin position="264"/>
        <end position="283"/>
    </location>
</feature>
<evidence type="ECO:0000313" key="3">
    <source>
        <dbReference type="Proteomes" id="UP001058003"/>
    </source>
</evidence>
<gene>
    <name evidence="2" type="ORF">Daura_10685</name>
</gene>
<name>A0A9Q9II91_9ACTN</name>
<keyword evidence="1" id="KW-1133">Transmembrane helix</keyword>
<protein>
    <submittedName>
        <fullName evidence="2">ABC transporter permease</fullName>
    </submittedName>
</protein>
<feature type="transmembrane region" description="Helical" evidence="1">
    <location>
        <begin position="49"/>
        <end position="69"/>
    </location>
</feature>
<dbReference type="RefSeq" id="WP_033363378.1">
    <property type="nucleotide sequence ID" value="NZ_CP073767.1"/>
</dbReference>
<keyword evidence="1" id="KW-0472">Membrane</keyword>
<dbReference type="EMBL" id="CP073767">
    <property type="protein sequence ID" value="UWZ56597.1"/>
    <property type="molecule type" value="Genomic_DNA"/>
</dbReference>
<keyword evidence="1" id="KW-0812">Transmembrane</keyword>
<dbReference type="KEGG" id="daur:Daura_10685"/>
<dbReference type="Proteomes" id="UP001058003">
    <property type="component" value="Chromosome"/>
</dbReference>
<keyword evidence="3" id="KW-1185">Reference proteome</keyword>
<dbReference type="AlphaFoldDB" id="A0A9Q9II91"/>
<organism evidence="2 3">
    <name type="scientific">Dactylosporangium aurantiacum</name>
    <dbReference type="NCBI Taxonomy" id="35754"/>
    <lineage>
        <taxon>Bacteria</taxon>
        <taxon>Bacillati</taxon>
        <taxon>Actinomycetota</taxon>
        <taxon>Actinomycetes</taxon>
        <taxon>Micromonosporales</taxon>
        <taxon>Micromonosporaceae</taxon>
        <taxon>Dactylosporangium</taxon>
    </lineage>
</organism>
<feature type="transmembrane region" description="Helical" evidence="1">
    <location>
        <begin position="199"/>
        <end position="220"/>
    </location>
</feature>
<feature type="transmembrane region" description="Helical" evidence="1">
    <location>
        <begin position="81"/>
        <end position="102"/>
    </location>
</feature>
<feature type="transmembrane region" description="Helical" evidence="1">
    <location>
        <begin position="129"/>
        <end position="153"/>
    </location>
</feature>
<sequence length="290" mass="30990">MAQPTSVIHDIGYQRYTGPRLGRAYANRSLYEQSLRTAFGIGRGAKAKIFPWLVIGIALSVAVIEIAVRSLTGESFISYRGFANTISFPVMLFLAIVAPELVSRDLRDRTLPLYFSRPLGRTDYALTKYAALSTVVLLLLAVPQLLIYIGAVFTRTDGFSGAMKELGDMGPGLAGAVIRSLILAAIALLVASLSGRRAFAAAFIVGVFVITAPMVGILNVIGGQDSALSSLAFIVNPMTLLIGVEQWLFGTLDNDPMPIGDYGPAYGVATLLLLAGCLSLLLLRYRKVAA</sequence>
<evidence type="ECO:0000256" key="1">
    <source>
        <dbReference type="SAM" id="Phobius"/>
    </source>
</evidence>
<evidence type="ECO:0000313" key="2">
    <source>
        <dbReference type="EMBL" id="UWZ56597.1"/>
    </source>
</evidence>
<reference evidence="2" key="1">
    <citation type="submission" date="2021-04" db="EMBL/GenBank/DDBJ databases">
        <title>Dactylosporangium aurantiacum NRRL B-8018 full assembly.</title>
        <authorList>
            <person name="Hartkoorn R.C."/>
            <person name="Beaudoing E."/>
            <person name="Hot D."/>
        </authorList>
    </citation>
    <scope>NUCLEOTIDE SEQUENCE</scope>
    <source>
        <strain evidence="2">NRRL B-8018</strain>
    </source>
</reference>
<accession>A0A9Q9II91</accession>
<proteinExistence type="predicted"/>
<feature type="transmembrane region" description="Helical" evidence="1">
    <location>
        <begin position="173"/>
        <end position="193"/>
    </location>
</feature>
<dbReference type="OrthoDB" id="5495463at2"/>